<evidence type="ECO:0008006" key="3">
    <source>
        <dbReference type="Google" id="ProtNLM"/>
    </source>
</evidence>
<dbReference type="OrthoDB" id="7281435at2"/>
<sequence>MDFLDKQIAPPRSWEKFEDLCLALFRRLWADQLALKHGRRGQPQHGVDVYGCIDLSGATYQGVQCKGKDANYGANATVAELKDEIQKADRFNPPLQKWIFATTAPADVKLQGAARVISEERAKRGRFSVTVLGWEDIQSLLALHPEVLEQFYPEHGLDLATVARALKALTSNVSAVSDLTAIAANYSPASPAQTLAPPVWLPVKFAEQRDLKPALMGRPLGPADAMSCPRLSESQTLIRELRHGYFARLVGEAGAGKSICAFQTAHHFAIQGWRVMMLADPSVSQIDLHHDQNSKSLYLIDDAHLVAPWVLARAESQANEGTFLLTTHNSVEQSAARHGAIILDAKRAVRTIATELRKTLPETIRLVGEVDDRVRDGSYYESIEVRLDQAERADRPWQFCFILGGGWRRAKTLIDNARVAGADIILAIAGVRQIASRDARCNRDTLSVLIDRIPIPNIDLERAISWLISQRLLISEADLRTPHQRFATVALVEAMRGQTEAGQACIWEACKRLFQDTQLPLPGLRTLLHELSFGSGINWHSRVQRDWLDSMAARCWSANDADLPIAIMALSEILSKQSGWPKALSKEQRSKVVGWVSRPNNQIGYGLRHLLNDMRSDDEGYARDLMKDVDAISVATIYSEVSAKTTFYLGNYLSMAWQLASEQWKSQFLEALDRQQMLRVAETWPAEEPLSSFSEYCEATYFAEPSLALDMVDRIVPRIVVEIEKEPADTFHEVQDVAWHVLKGIDLLGIYAKKRRQTKREAAICRTISRRLPAQLLGERLSHTTKRQFQPAAWLLDFLRRSDPDVFTHVVRAIDWSKVDATVGDGWENPSHDEEVFLRIASLDGETAKTIAALIEERLKDAKTLRPKLALLSPNLIERHLDQGRVITIDRHGHVDWMSAAVILARLIEFRPDLVPAVLEPLVLPVLEKLSNSHPTFWRDAHLFFHMIRQFAAGFLERMLDGVDPATAESNWIAGIKSAPDVRRATAILVDAASSRGDAVGEMARRIRRKYPAKSKPIQEDVEEFTFEQ</sequence>
<name>A0A1M5YSP3_9BRAD</name>
<protein>
    <recommendedName>
        <fullName evidence="3">Restriction endonuclease</fullName>
    </recommendedName>
</protein>
<dbReference type="RefSeq" id="WP_154072800.1">
    <property type="nucleotide sequence ID" value="NZ_LT670817.1"/>
</dbReference>
<reference evidence="1 2" key="1">
    <citation type="submission" date="2016-11" db="EMBL/GenBank/DDBJ databases">
        <authorList>
            <person name="Jaros S."/>
            <person name="Januszkiewicz K."/>
            <person name="Wedrychowicz H."/>
        </authorList>
    </citation>
    <scope>NUCLEOTIDE SEQUENCE [LARGE SCALE GENOMIC DNA]</scope>
    <source>
        <strain evidence="1 2">GAS138</strain>
    </source>
</reference>
<gene>
    <name evidence="1" type="ORF">SAMN05443248_8708</name>
</gene>
<dbReference type="EMBL" id="LT670817">
    <property type="protein sequence ID" value="SHI14838.1"/>
    <property type="molecule type" value="Genomic_DNA"/>
</dbReference>
<dbReference type="AlphaFoldDB" id="A0A1M5YSP3"/>
<evidence type="ECO:0000313" key="2">
    <source>
        <dbReference type="Proteomes" id="UP000189796"/>
    </source>
</evidence>
<dbReference type="Proteomes" id="UP000189796">
    <property type="component" value="Chromosome I"/>
</dbReference>
<organism evidence="1 2">
    <name type="scientific">Bradyrhizobium erythrophlei</name>
    <dbReference type="NCBI Taxonomy" id="1437360"/>
    <lineage>
        <taxon>Bacteria</taxon>
        <taxon>Pseudomonadati</taxon>
        <taxon>Pseudomonadota</taxon>
        <taxon>Alphaproteobacteria</taxon>
        <taxon>Hyphomicrobiales</taxon>
        <taxon>Nitrobacteraceae</taxon>
        <taxon>Bradyrhizobium</taxon>
    </lineage>
</organism>
<accession>A0A1M5YSP3</accession>
<evidence type="ECO:0000313" key="1">
    <source>
        <dbReference type="EMBL" id="SHI14838.1"/>
    </source>
</evidence>
<proteinExistence type="predicted"/>